<keyword evidence="1" id="KW-1133">Transmembrane helix</keyword>
<accession>A0A413PUX0</accession>
<keyword evidence="1" id="KW-0812">Transmembrane</keyword>
<gene>
    <name evidence="2" type="ORF">DW972_11610</name>
</gene>
<evidence type="ECO:0000313" key="2">
    <source>
        <dbReference type="EMBL" id="RGZ80350.1"/>
    </source>
</evidence>
<dbReference type="Proteomes" id="UP000286561">
    <property type="component" value="Unassembled WGS sequence"/>
</dbReference>
<evidence type="ECO:0000313" key="3">
    <source>
        <dbReference type="Proteomes" id="UP000286561"/>
    </source>
</evidence>
<evidence type="ECO:0000256" key="1">
    <source>
        <dbReference type="SAM" id="Phobius"/>
    </source>
</evidence>
<protein>
    <submittedName>
        <fullName evidence="2">Uncharacterized protein</fullName>
    </submittedName>
</protein>
<comment type="caution">
    <text evidence="2">The sequence shown here is derived from an EMBL/GenBank/DDBJ whole genome shotgun (WGS) entry which is preliminary data.</text>
</comment>
<dbReference type="AlphaFoldDB" id="A0A413PUX0"/>
<reference evidence="2 3" key="1">
    <citation type="submission" date="2018-08" db="EMBL/GenBank/DDBJ databases">
        <title>A genome reference for cultivated species of the human gut microbiota.</title>
        <authorList>
            <person name="Zou Y."/>
            <person name="Xue W."/>
            <person name="Luo G."/>
        </authorList>
    </citation>
    <scope>NUCLEOTIDE SEQUENCE [LARGE SCALE GENOMIC DNA]</scope>
    <source>
        <strain evidence="2 3">AM48-23BH</strain>
    </source>
</reference>
<sequence>MPSIRHICDFSRGVLNVRFMRSHSTLAPRPQICLIWGNGFCAVAGEGELNSKKTYIYFTIASILILHPCVKVIMHKGKDGLVMEVREIYKISDMIHKAAGWKKENVFLFLNTIFWAVLAFVIGAAAFTLITGTIAGHGVSLFCITGYAGMIIGFFGGSYYLYRKE</sequence>
<feature type="transmembrane region" description="Helical" evidence="1">
    <location>
        <begin position="106"/>
        <end position="127"/>
    </location>
</feature>
<name>A0A413PUX0_9FIRM</name>
<proteinExistence type="predicted"/>
<organism evidence="2 3">
    <name type="scientific">Anaerobutyricum hallii</name>
    <dbReference type="NCBI Taxonomy" id="39488"/>
    <lineage>
        <taxon>Bacteria</taxon>
        <taxon>Bacillati</taxon>
        <taxon>Bacillota</taxon>
        <taxon>Clostridia</taxon>
        <taxon>Lachnospirales</taxon>
        <taxon>Lachnospiraceae</taxon>
        <taxon>Anaerobutyricum</taxon>
    </lineage>
</organism>
<dbReference type="EMBL" id="QSEP01000089">
    <property type="protein sequence ID" value="RGZ80350.1"/>
    <property type="molecule type" value="Genomic_DNA"/>
</dbReference>
<feature type="transmembrane region" description="Helical" evidence="1">
    <location>
        <begin position="139"/>
        <end position="162"/>
    </location>
</feature>
<keyword evidence="1" id="KW-0472">Membrane</keyword>